<dbReference type="PROSITE" id="PS51747">
    <property type="entry name" value="CYT_DCMP_DEAMINASES_2"/>
    <property type="match status" value="1"/>
</dbReference>
<dbReference type="Pfam" id="PF00383">
    <property type="entry name" value="dCMP_cyt_deam_1"/>
    <property type="match status" value="1"/>
</dbReference>
<accession>M5U724</accession>
<protein>
    <submittedName>
        <fullName evidence="2">Guanine deaminase</fullName>
    </submittedName>
</protein>
<dbReference type="InterPro" id="IPR002125">
    <property type="entry name" value="CMP_dCMP_dom"/>
</dbReference>
<dbReference type="PATRIC" id="fig|1263870.3.peg.1422"/>
<dbReference type="PANTHER" id="PTHR11079:SF162">
    <property type="entry name" value="RIBOFLAVIN BIOSYNTHESIS PROTEIN PYRD, CHLOROPLASTIC"/>
    <property type="match status" value="1"/>
</dbReference>
<gene>
    <name evidence="2" type="ORF">RSSM_01321</name>
</gene>
<dbReference type="SUPFAM" id="SSF53927">
    <property type="entry name" value="Cytidine deaminase-like"/>
    <property type="match status" value="1"/>
</dbReference>
<organism evidence="2 3">
    <name type="scientific">Rhodopirellula sallentina SM41</name>
    <dbReference type="NCBI Taxonomy" id="1263870"/>
    <lineage>
        <taxon>Bacteria</taxon>
        <taxon>Pseudomonadati</taxon>
        <taxon>Planctomycetota</taxon>
        <taxon>Planctomycetia</taxon>
        <taxon>Pirellulales</taxon>
        <taxon>Pirellulaceae</taxon>
        <taxon>Rhodopirellula</taxon>
    </lineage>
</organism>
<sequence>MKATAERQANRQELDRQYLDRQDFDRPTLERWMAIVLDELRSGLSEEQSPFAAGVFSRSGDIVAIAHNTVSATNEVSRHGEVNAINAACKKLSTPDLSEYVLVSSGEPCPMCAATALLAKMDVIVYGASSETISDAGYATLGLSCEHFVNISGKTVQLISGICEPECRQLLLANPAG</sequence>
<proteinExistence type="predicted"/>
<reference evidence="2 3" key="1">
    <citation type="journal article" date="2013" name="Mar. Genomics">
        <title>Expression of sulfatases in Rhodopirellula baltica and the diversity of sulfatases in the genus Rhodopirellula.</title>
        <authorList>
            <person name="Wegner C.E."/>
            <person name="Richter-Heitmann T."/>
            <person name="Klindworth A."/>
            <person name="Klockow C."/>
            <person name="Richter M."/>
            <person name="Achstetter T."/>
            <person name="Glockner F.O."/>
            <person name="Harder J."/>
        </authorList>
    </citation>
    <scope>NUCLEOTIDE SEQUENCE [LARGE SCALE GENOMIC DNA]</scope>
    <source>
        <strain evidence="2 3">SM41</strain>
    </source>
</reference>
<dbReference type="AlphaFoldDB" id="M5U724"/>
<dbReference type="CDD" id="cd01285">
    <property type="entry name" value="nucleoside_deaminase"/>
    <property type="match status" value="1"/>
</dbReference>
<dbReference type="GO" id="GO:0052717">
    <property type="term" value="F:tRNA-specific adenosine-34 deaminase activity"/>
    <property type="evidence" value="ECO:0007669"/>
    <property type="project" value="UniProtKB-EC"/>
</dbReference>
<evidence type="ECO:0000313" key="2">
    <source>
        <dbReference type="EMBL" id="EMI57215.1"/>
    </source>
</evidence>
<dbReference type="GO" id="GO:0002100">
    <property type="term" value="P:tRNA wobble adenosine to inosine editing"/>
    <property type="evidence" value="ECO:0007669"/>
    <property type="project" value="InterPro"/>
</dbReference>
<dbReference type="Proteomes" id="UP000011885">
    <property type="component" value="Unassembled WGS sequence"/>
</dbReference>
<dbReference type="InterPro" id="IPR016193">
    <property type="entry name" value="Cytidine_deaminase-like"/>
</dbReference>
<comment type="caution">
    <text evidence="2">The sequence shown here is derived from an EMBL/GenBank/DDBJ whole genome shotgun (WGS) entry which is preliminary data.</text>
</comment>
<name>M5U724_9BACT</name>
<evidence type="ECO:0000259" key="1">
    <source>
        <dbReference type="PROSITE" id="PS51747"/>
    </source>
</evidence>
<dbReference type="GO" id="GO:0046872">
    <property type="term" value="F:metal ion binding"/>
    <property type="evidence" value="ECO:0007669"/>
    <property type="project" value="UniProtKB-KW"/>
</dbReference>
<dbReference type="PANTHER" id="PTHR11079">
    <property type="entry name" value="CYTOSINE DEAMINASE FAMILY MEMBER"/>
    <property type="match status" value="1"/>
</dbReference>
<dbReference type="Gene3D" id="3.40.140.10">
    <property type="entry name" value="Cytidine Deaminase, domain 2"/>
    <property type="match status" value="1"/>
</dbReference>
<keyword evidence="3" id="KW-1185">Reference proteome</keyword>
<feature type="domain" description="CMP/dCMP-type deaminase" evidence="1">
    <location>
        <begin position="27"/>
        <end position="141"/>
    </location>
</feature>
<evidence type="ECO:0000313" key="3">
    <source>
        <dbReference type="Proteomes" id="UP000011885"/>
    </source>
</evidence>
<dbReference type="EMBL" id="ANOH01000103">
    <property type="protein sequence ID" value="EMI57215.1"/>
    <property type="molecule type" value="Genomic_DNA"/>
</dbReference>